<feature type="domain" description="HTH araC/xylS-type" evidence="4">
    <location>
        <begin position="129"/>
        <end position="226"/>
    </location>
</feature>
<dbReference type="SMART" id="SM00342">
    <property type="entry name" value="HTH_ARAC"/>
    <property type="match status" value="1"/>
</dbReference>
<reference evidence="5" key="1">
    <citation type="submission" date="2021-01" db="EMBL/GenBank/DDBJ databases">
        <title>Whole genome shotgun sequence of Actinocatenispora rupis NBRC 107355.</title>
        <authorList>
            <person name="Komaki H."/>
            <person name="Tamura T."/>
        </authorList>
    </citation>
    <scope>NUCLEOTIDE SEQUENCE</scope>
    <source>
        <strain evidence="5">NBRC 107355</strain>
    </source>
</reference>
<keyword evidence="3" id="KW-0804">Transcription</keyword>
<dbReference type="Proteomes" id="UP000612808">
    <property type="component" value="Unassembled WGS sequence"/>
</dbReference>
<evidence type="ECO:0000256" key="3">
    <source>
        <dbReference type="ARBA" id="ARBA00023163"/>
    </source>
</evidence>
<evidence type="ECO:0000259" key="4">
    <source>
        <dbReference type="PROSITE" id="PS01124"/>
    </source>
</evidence>
<dbReference type="EMBL" id="BOMB01000021">
    <property type="protein sequence ID" value="GID12882.1"/>
    <property type="molecule type" value="Genomic_DNA"/>
</dbReference>
<evidence type="ECO:0000256" key="1">
    <source>
        <dbReference type="ARBA" id="ARBA00023015"/>
    </source>
</evidence>
<name>A0A8J3JA51_9ACTN</name>
<dbReference type="AlphaFoldDB" id="A0A8J3JA51"/>
<keyword evidence="2" id="KW-0238">DNA-binding</keyword>
<dbReference type="InterPro" id="IPR018060">
    <property type="entry name" value="HTH_AraC"/>
</dbReference>
<keyword evidence="6" id="KW-1185">Reference proteome</keyword>
<organism evidence="5 6">
    <name type="scientific">Actinocatenispora rupis</name>
    <dbReference type="NCBI Taxonomy" id="519421"/>
    <lineage>
        <taxon>Bacteria</taxon>
        <taxon>Bacillati</taxon>
        <taxon>Actinomycetota</taxon>
        <taxon>Actinomycetes</taxon>
        <taxon>Micromonosporales</taxon>
        <taxon>Micromonosporaceae</taxon>
        <taxon>Actinocatenispora</taxon>
    </lineage>
</organism>
<dbReference type="GO" id="GO:0003700">
    <property type="term" value="F:DNA-binding transcription factor activity"/>
    <property type="evidence" value="ECO:0007669"/>
    <property type="project" value="InterPro"/>
</dbReference>
<dbReference type="PANTHER" id="PTHR46796">
    <property type="entry name" value="HTH-TYPE TRANSCRIPTIONAL ACTIVATOR RHAS-RELATED"/>
    <property type="match status" value="1"/>
</dbReference>
<dbReference type="PROSITE" id="PS01124">
    <property type="entry name" value="HTH_ARAC_FAMILY_2"/>
    <property type="match status" value="1"/>
</dbReference>
<dbReference type="InterPro" id="IPR050204">
    <property type="entry name" value="AraC_XylS_family_regulators"/>
</dbReference>
<dbReference type="PANTHER" id="PTHR46796:SF15">
    <property type="entry name" value="BLL1074 PROTEIN"/>
    <property type="match status" value="1"/>
</dbReference>
<dbReference type="Pfam" id="PF12833">
    <property type="entry name" value="HTH_18"/>
    <property type="match status" value="1"/>
</dbReference>
<evidence type="ECO:0000313" key="5">
    <source>
        <dbReference type="EMBL" id="GID12882.1"/>
    </source>
</evidence>
<sequence>MYVERRSLLPGVLLWSRDVGPAGSDFRVLPDGCMDLIWSDGDLLVAGPDTRAQQVHSPPGTRYAAIRFRPGVGPAILGVPADELRDARVPLSAMWPAARIRRLTALIAAAPDPARAIETAVAGEAPPPDPLVGEIVRRVAAGAAVRDVARAVHLSERQLHRRCLAAFGYGAKTLHRILRLNAALDLARGGRDLAAVAADTGYADQAHLTRDTRALSGVPPSVLLAG</sequence>
<protein>
    <submittedName>
        <fullName evidence="5">AraC family transcriptional regulator</fullName>
    </submittedName>
</protein>
<keyword evidence="1" id="KW-0805">Transcription regulation</keyword>
<dbReference type="GO" id="GO:0043565">
    <property type="term" value="F:sequence-specific DNA binding"/>
    <property type="evidence" value="ECO:0007669"/>
    <property type="project" value="InterPro"/>
</dbReference>
<evidence type="ECO:0000313" key="6">
    <source>
        <dbReference type="Proteomes" id="UP000612808"/>
    </source>
</evidence>
<evidence type="ECO:0000256" key="2">
    <source>
        <dbReference type="ARBA" id="ARBA00023125"/>
    </source>
</evidence>
<gene>
    <name evidence="5" type="ORF">Aru02nite_37710</name>
</gene>
<accession>A0A8J3JA51</accession>
<dbReference type="RefSeq" id="WP_203659345.1">
    <property type="nucleotide sequence ID" value="NZ_BAAAZM010000008.1"/>
</dbReference>
<proteinExistence type="predicted"/>
<comment type="caution">
    <text evidence="5">The sequence shown here is derived from an EMBL/GenBank/DDBJ whole genome shotgun (WGS) entry which is preliminary data.</text>
</comment>
<dbReference type="Gene3D" id="1.10.10.60">
    <property type="entry name" value="Homeodomain-like"/>
    <property type="match status" value="1"/>
</dbReference>
<dbReference type="Pfam" id="PF20240">
    <property type="entry name" value="DUF6597"/>
    <property type="match status" value="1"/>
</dbReference>
<dbReference type="InterPro" id="IPR046532">
    <property type="entry name" value="DUF6597"/>
</dbReference>